<proteinExistence type="predicted"/>
<dbReference type="AlphaFoldDB" id="A0A6C0HP16"/>
<evidence type="ECO:0000313" key="2">
    <source>
        <dbReference type="EMBL" id="QHT81693.1"/>
    </source>
</evidence>
<sequence length="389" mass="45764">MYYQLIILFVITLIFLLITKYYLLQNQKCKENYKQQIDYFTEETTLTSTQKLKKKYNIEILYLSSSDAQALFKKSSQYLQNMNQSNLSARKCETLSDLYDKYMGGLQDITDTDKIQVDTFLLTTLDKLAQHNYSLCRYLAYWLRHISFAKGQEWLESGMPHTLDNTIIMDPNWFTTPRTTTLFHELTHIHQRTKFFDFEDLYFLLGYFYHPKVIKGMEQYYQLNRNNPDGASLFWLWHYPDSTIGNASQITRGNTEGNLVSSKASGIIPNDTNNGDCWWIGAVFKSAAPVSVTDVNYIALQLTRAADGTYYLLQNTPVRLDKFKQYNDYMGINDNNYHPNETTAKYMEWYYTDAIDKHSVPEHLKYNGYKAFKKYMDDYLATYFDSKTE</sequence>
<accession>A0A6C0HP16</accession>
<keyword evidence="1" id="KW-1133">Transmembrane helix</keyword>
<reference evidence="2" key="1">
    <citation type="journal article" date="2020" name="Nature">
        <title>Giant virus diversity and host interactions through global metagenomics.</title>
        <authorList>
            <person name="Schulz F."/>
            <person name="Roux S."/>
            <person name="Paez-Espino D."/>
            <person name="Jungbluth S."/>
            <person name="Walsh D.A."/>
            <person name="Denef V.J."/>
            <person name="McMahon K.D."/>
            <person name="Konstantinidis K.T."/>
            <person name="Eloe-Fadrosh E.A."/>
            <person name="Kyrpides N.C."/>
            <person name="Woyke T."/>
        </authorList>
    </citation>
    <scope>NUCLEOTIDE SEQUENCE</scope>
    <source>
        <strain evidence="2">GVMAG-M-3300023184-13</strain>
    </source>
</reference>
<name>A0A6C0HP16_9ZZZZ</name>
<protein>
    <submittedName>
        <fullName evidence="2">Uncharacterized protein</fullName>
    </submittedName>
</protein>
<keyword evidence="1" id="KW-0812">Transmembrane</keyword>
<keyword evidence="1" id="KW-0472">Membrane</keyword>
<dbReference type="EMBL" id="MN739988">
    <property type="protein sequence ID" value="QHT81693.1"/>
    <property type="molecule type" value="Genomic_DNA"/>
</dbReference>
<feature type="transmembrane region" description="Helical" evidence="1">
    <location>
        <begin position="6"/>
        <end position="24"/>
    </location>
</feature>
<evidence type="ECO:0000256" key="1">
    <source>
        <dbReference type="SAM" id="Phobius"/>
    </source>
</evidence>
<organism evidence="2">
    <name type="scientific">viral metagenome</name>
    <dbReference type="NCBI Taxonomy" id="1070528"/>
    <lineage>
        <taxon>unclassified sequences</taxon>
        <taxon>metagenomes</taxon>
        <taxon>organismal metagenomes</taxon>
    </lineage>
</organism>